<proteinExistence type="inferred from homology"/>
<dbReference type="PIRSF" id="PIRSF010376">
    <property type="entry name" value="IspE"/>
    <property type="match status" value="1"/>
</dbReference>
<reference evidence="12 13" key="1">
    <citation type="submission" date="2017-08" db="EMBL/GenBank/DDBJ databases">
        <title>Aliifodinibius alkalisoli sp. nov., isolated from saline alkaline soil.</title>
        <authorList>
            <person name="Liu D."/>
            <person name="Zhang G."/>
        </authorList>
    </citation>
    <scope>NUCLEOTIDE SEQUENCE [LARGE SCALE GENOMIC DNA]</scope>
    <source>
        <strain evidence="12 13">WN023</strain>
    </source>
</reference>
<feature type="active site" evidence="9">
    <location>
        <position position="137"/>
    </location>
</feature>
<keyword evidence="6 9" id="KW-0418">Kinase</keyword>
<dbReference type="UniPathway" id="UPA00056">
    <property type="reaction ID" value="UER00094"/>
</dbReference>
<dbReference type="InterPro" id="IPR020568">
    <property type="entry name" value="Ribosomal_Su5_D2-typ_SF"/>
</dbReference>
<feature type="domain" description="GHMP kinase N-terminal" evidence="10">
    <location>
        <begin position="67"/>
        <end position="144"/>
    </location>
</feature>
<dbReference type="GO" id="GO:0005524">
    <property type="term" value="F:ATP binding"/>
    <property type="evidence" value="ECO:0007669"/>
    <property type="project" value="UniProtKB-UniRule"/>
</dbReference>
<dbReference type="Gene3D" id="3.30.230.10">
    <property type="match status" value="1"/>
</dbReference>
<dbReference type="InterPro" id="IPR036554">
    <property type="entry name" value="GHMP_kinase_C_sf"/>
</dbReference>
<feature type="active site" evidence="9">
    <location>
        <position position="13"/>
    </location>
</feature>
<evidence type="ECO:0000256" key="5">
    <source>
        <dbReference type="ARBA" id="ARBA00022741"/>
    </source>
</evidence>
<dbReference type="GO" id="GO:0050515">
    <property type="term" value="F:4-(cytidine 5'-diphospho)-2-C-methyl-D-erythritol kinase activity"/>
    <property type="evidence" value="ECO:0007669"/>
    <property type="project" value="UniProtKB-UniRule"/>
</dbReference>
<dbReference type="Proteomes" id="UP000218831">
    <property type="component" value="Unassembled WGS sequence"/>
</dbReference>
<dbReference type="InterPro" id="IPR013750">
    <property type="entry name" value="GHMP_kinase_C_dom"/>
</dbReference>
<keyword evidence="13" id="KW-1185">Reference proteome</keyword>
<evidence type="ECO:0000256" key="1">
    <source>
        <dbReference type="ARBA" id="ARBA00009684"/>
    </source>
</evidence>
<evidence type="ECO:0000256" key="3">
    <source>
        <dbReference type="ARBA" id="ARBA00017473"/>
    </source>
</evidence>
<keyword evidence="5 9" id="KW-0547">Nucleotide-binding</keyword>
<comment type="catalytic activity">
    <reaction evidence="9">
        <text>4-CDP-2-C-methyl-D-erythritol + ATP = 4-CDP-2-C-methyl-D-erythritol 2-phosphate + ADP + H(+)</text>
        <dbReference type="Rhea" id="RHEA:18437"/>
        <dbReference type="ChEBI" id="CHEBI:15378"/>
        <dbReference type="ChEBI" id="CHEBI:30616"/>
        <dbReference type="ChEBI" id="CHEBI:57823"/>
        <dbReference type="ChEBI" id="CHEBI:57919"/>
        <dbReference type="ChEBI" id="CHEBI:456216"/>
        <dbReference type="EC" id="2.7.1.148"/>
    </reaction>
</comment>
<protein>
    <recommendedName>
        <fullName evidence="3 9">4-diphosphocytidyl-2-C-methyl-D-erythritol kinase</fullName>
        <shortName evidence="9">CMK</shortName>
        <ecNumber evidence="2 9">2.7.1.148</ecNumber>
    </recommendedName>
    <alternativeName>
        <fullName evidence="8 9">4-(cytidine-5'-diphospho)-2-C-methyl-D-erythritol kinase</fullName>
    </alternativeName>
</protein>
<evidence type="ECO:0000256" key="4">
    <source>
        <dbReference type="ARBA" id="ARBA00022679"/>
    </source>
</evidence>
<feature type="binding site" evidence="9">
    <location>
        <begin position="95"/>
        <end position="105"/>
    </location>
    <ligand>
        <name>ATP</name>
        <dbReference type="ChEBI" id="CHEBI:30616"/>
    </ligand>
</feature>
<keyword evidence="7 9" id="KW-0067">ATP-binding</keyword>
<dbReference type="Gene3D" id="3.30.70.890">
    <property type="entry name" value="GHMP kinase, C-terminal domain"/>
    <property type="match status" value="1"/>
</dbReference>
<organism evidence="12 13">
    <name type="scientific">Fodinibius salipaludis</name>
    <dbReference type="NCBI Taxonomy" id="2032627"/>
    <lineage>
        <taxon>Bacteria</taxon>
        <taxon>Pseudomonadati</taxon>
        <taxon>Balneolota</taxon>
        <taxon>Balneolia</taxon>
        <taxon>Balneolales</taxon>
        <taxon>Balneolaceae</taxon>
        <taxon>Fodinibius</taxon>
    </lineage>
</organism>
<dbReference type="InterPro" id="IPR004424">
    <property type="entry name" value="IspE"/>
</dbReference>
<dbReference type="EMBL" id="NSKE01000003">
    <property type="protein sequence ID" value="PAU94862.1"/>
    <property type="molecule type" value="Genomic_DNA"/>
</dbReference>
<evidence type="ECO:0000256" key="2">
    <source>
        <dbReference type="ARBA" id="ARBA00012052"/>
    </source>
</evidence>
<dbReference type="GO" id="GO:0016114">
    <property type="term" value="P:terpenoid biosynthetic process"/>
    <property type="evidence" value="ECO:0007669"/>
    <property type="project" value="UniProtKB-UniRule"/>
</dbReference>
<name>A0A2A2GDL7_9BACT</name>
<dbReference type="HAMAP" id="MF_00061">
    <property type="entry name" value="IspE"/>
    <property type="match status" value="1"/>
</dbReference>
<evidence type="ECO:0000313" key="13">
    <source>
        <dbReference type="Proteomes" id="UP000218831"/>
    </source>
</evidence>
<dbReference type="SUPFAM" id="SSF55060">
    <property type="entry name" value="GHMP Kinase, C-terminal domain"/>
    <property type="match status" value="1"/>
</dbReference>
<keyword evidence="4 9" id="KW-0808">Transferase</keyword>
<dbReference type="SUPFAM" id="SSF54211">
    <property type="entry name" value="Ribosomal protein S5 domain 2-like"/>
    <property type="match status" value="1"/>
</dbReference>
<accession>A0A2A2GDL7</accession>
<evidence type="ECO:0000256" key="9">
    <source>
        <dbReference type="HAMAP-Rule" id="MF_00061"/>
    </source>
</evidence>
<sequence length="291" mass="32782">MANDVWIADSYAKINLGLHVLERLPTGYHAIETGMCFLEWRDHFEVKRAPEMKLEMNDENIPTDDSNLINKAIETLNRYIGLQHNYLIRVDKRIPAGAGLGGGSSNAALTLRLLNKIEELGLTDDELIDISRDLGADVPFFIKGKSGIAKGIGHEIEHLDLQPDFWIVTCFPNEQSSTAEAYQNCVPDPEPEFDLKKILTEEDIDEWQFILNNDLEKSVFQRINVSGNMKDQMYEFGATYASMTGSGSAVYGIFEQDFVATNAYKGLLELDFPTNLTRPGFEPDYGIYRKA</sequence>
<gene>
    <name evidence="9 12" type="primary">ispE</name>
    <name evidence="12" type="ORF">CK503_05160</name>
</gene>
<evidence type="ECO:0000259" key="10">
    <source>
        <dbReference type="Pfam" id="PF00288"/>
    </source>
</evidence>
<dbReference type="PANTHER" id="PTHR43527:SF2">
    <property type="entry name" value="4-DIPHOSPHOCYTIDYL-2-C-METHYL-D-ERYTHRITOL KINASE, CHLOROPLASTIC"/>
    <property type="match status" value="1"/>
</dbReference>
<evidence type="ECO:0000256" key="7">
    <source>
        <dbReference type="ARBA" id="ARBA00022840"/>
    </source>
</evidence>
<evidence type="ECO:0000256" key="8">
    <source>
        <dbReference type="ARBA" id="ARBA00032554"/>
    </source>
</evidence>
<dbReference type="Pfam" id="PF00288">
    <property type="entry name" value="GHMP_kinases_N"/>
    <property type="match status" value="1"/>
</dbReference>
<dbReference type="InterPro" id="IPR006204">
    <property type="entry name" value="GHMP_kinase_N_dom"/>
</dbReference>
<comment type="function">
    <text evidence="9">Catalyzes the phosphorylation of the position 2 hydroxy group of 4-diphosphocytidyl-2C-methyl-D-erythritol.</text>
</comment>
<dbReference type="Pfam" id="PF08544">
    <property type="entry name" value="GHMP_kinases_C"/>
    <property type="match status" value="1"/>
</dbReference>
<comment type="pathway">
    <text evidence="9">Isoprenoid biosynthesis; isopentenyl diphosphate biosynthesis via DXP pathway; isopentenyl diphosphate from 1-deoxy-D-xylulose 5-phosphate: step 3/6.</text>
</comment>
<dbReference type="PANTHER" id="PTHR43527">
    <property type="entry name" value="4-DIPHOSPHOCYTIDYL-2-C-METHYL-D-ERYTHRITOL KINASE, CHLOROPLASTIC"/>
    <property type="match status" value="1"/>
</dbReference>
<dbReference type="InterPro" id="IPR014721">
    <property type="entry name" value="Ribsml_uS5_D2-typ_fold_subgr"/>
</dbReference>
<comment type="similarity">
    <text evidence="1 9">Belongs to the GHMP kinase family. IspE subfamily.</text>
</comment>
<dbReference type="NCBIfam" id="TIGR00154">
    <property type="entry name" value="ispE"/>
    <property type="match status" value="1"/>
</dbReference>
<dbReference type="AlphaFoldDB" id="A0A2A2GDL7"/>
<evidence type="ECO:0000256" key="6">
    <source>
        <dbReference type="ARBA" id="ARBA00022777"/>
    </source>
</evidence>
<feature type="domain" description="GHMP kinase C-terminal" evidence="11">
    <location>
        <begin position="201"/>
        <end position="264"/>
    </location>
</feature>
<dbReference type="EC" id="2.7.1.148" evidence="2 9"/>
<dbReference type="GO" id="GO:0019288">
    <property type="term" value="P:isopentenyl diphosphate biosynthetic process, methylerythritol 4-phosphate pathway"/>
    <property type="evidence" value="ECO:0007669"/>
    <property type="project" value="UniProtKB-UniRule"/>
</dbReference>
<keyword evidence="9" id="KW-0414">Isoprene biosynthesis</keyword>
<comment type="caution">
    <text evidence="12">The sequence shown here is derived from an EMBL/GenBank/DDBJ whole genome shotgun (WGS) entry which is preliminary data.</text>
</comment>
<dbReference type="OrthoDB" id="9809438at2"/>
<evidence type="ECO:0000259" key="11">
    <source>
        <dbReference type="Pfam" id="PF08544"/>
    </source>
</evidence>
<dbReference type="RefSeq" id="WP_095605730.1">
    <property type="nucleotide sequence ID" value="NZ_NSKE01000003.1"/>
</dbReference>
<evidence type="ECO:0000313" key="12">
    <source>
        <dbReference type="EMBL" id="PAU94862.1"/>
    </source>
</evidence>